<gene>
    <name evidence="4" type="ORF">BDV95DRAFT_570044</name>
</gene>
<dbReference type="Gene3D" id="3.30.1540.20">
    <property type="entry name" value="MutL, C-terminal domain, dimerisation subdomain"/>
    <property type="match status" value="2"/>
</dbReference>
<dbReference type="Pfam" id="PF13589">
    <property type="entry name" value="HATPase_c_3"/>
    <property type="match status" value="1"/>
</dbReference>
<comment type="caution">
    <text evidence="4">The sequence shown here is derived from an EMBL/GenBank/DDBJ whole genome shotgun (WGS) entry which is preliminary data.</text>
</comment>
<accession>A0A7C8I7E8</accession>
<keyword evidence="5" id="KW-1185">Reference proteome</keyword>
<dbReference type="GO" id="GO:0005524">
    <property type="term" value="F:ATP binding"/>
    <property type="evidence" value="ECO:0007669"/>
    <property type="project" value="InterPro"/>
</dbReference>
<sequence>MHRAGTTNSRGGSILPLPHHVVAQIKSSTAIVSLTGVVLGLLENALDASATKIDATVDLARGGCSVEDNGLGIAPLEFRDDGGLGKLYCTSKYHSRDACLGRNGTFLASLAAMSLVSIVSHHHEHRSHNSVTFHLSKAIDRQLPAPPQQYIHHEKHGTRVTVRNLFGNLPVRVKQRAATGRKVEQDRLWNILKVELAGLMLSWRGVIRLIVRDAENKAMFAVSGSSSDASTRRKGSDHFKNYSAELGSLLNILTQTEYISIDEWPSWIPVSASTPTISIKGAISLDPAPSKRVQFISIGIRPISAESGHNELYNEVNRIFDHSSFGTIEDEADVEENEKVRRDKDKRYKSDGYTDRQLRVRKDVDRYPMFHLRVSLKNEQRVRGAEDDIFNDEANLQAVVDVLKAMVTQWLSAHHFRPRKARARKPRPTASATLNNEPPEMHSMPQASPTKAAHANIEGHSSTLKSTSENRKRKVSTTASTKAPGRGSQLPFAEWSRIKSGKAEFFDTIWTCGKEAKDDGYESRPVAEAYNNNSQPKHLAKVGDTAMLLGTSYSTIASESLPSAALTNADSYLDDHKYDETVAWIDPASKQTFLLNARTGCVLPQHPTQLQGGLSLSTRGNTLKEFNKPVRLNEKPITATEAKTPWLDGLLQNWDNPIFKPVEKQVHRVTHEEDQVQGDYRRWSRFGHSHNHIEKAFVESSLFDSNKLSRTSLQDAQVIAQLDKKFILVKMCASIQEHNGKPGRDCLVLIDQHAADERIRVELLLSELCSPLSADHNYSKYRSHLGHRSQVAFTVLEKPIQFAISSHEQGHFTTHAPRFAAWGILYDISTSRTPGSVPSVSARTRSTLVVSTLPPSISERCKADPQILISFLRSTVWKYAEDPSLPPLKNVQSHLSSQSEAASWYRRLSTCPQGLVDMINSRACRSAIMFNDELTMQQCEELVSKLSSCVFPFMCAHGRPSMVPLVDLGASGGDIGAGSGLGFGSDVVEQSETKSFVDAWKGWKKT</sequence>
<dbReference type="PANTHER" id="PTHR10073">
    <property type="entry name" value="DNA MISMATCH REPAIR PROTEIN MLH, PMS, MUTL"/>
    <property type="match status" value="1"/>
</dbReference>
<evidence type="ECO:0000256" key="1">
    <source>
        <dbReference type="ARBA" id="ARBA00006082"/>
    </source>
</evidence>
<organism evidence="4 5">
    <name type="scientific">Massariosphaeria phaeospora</name>
    <dbReference type="NCBI Taxonomy" id="100035"/>
    <lineage>
        <taxon>Eukaryota</taxon>
        <taxon>Fungi</taxon>
        <taxon>Dikarya</taxon>
        <taxon>Ascomycota</taxon>
        <taxon>Pezizomycotina</taxon>
        <taxon>Dothideomycetes</taxon>
        <taxon>Pleosporomycetidae</taxon>
        <taxon>Pleosporales</taxon>
        <taxon>Pleosporales incertae sedis</taxon>
        <taxon>Massariosphaeria</taxon>
    </lineage>
</organism>
<dbReference type="GO" id="GO:0006298">
    <property type="term" value="P:mismatch repair"/>
    <property type="evidence" value="ECO:0007669"/>
    <property type="project" value="InterPro"/>
</dbReference>
<dbReference type="PANTHER" id="PTHR10073:SF47">
    <property type="entry name" value="DNA MISMATCH REPAIR PROTEIN MLH3"/>
    <property type="match status" value="1"/>
</dbReference>
<feature type="compositionally biased region" description="Basic residues" evidence="2">
    <location>
        <begin position="416"/>
        <end position="427"/>
    </location>
</feature>
<dbReference type="InterPro" id="IPR038973">
    <property type="entry name" value="MutL/Mlh/Pms-like"/>
</dbReference>
<evidence type="ECO:0000259" key="3">
    <source>
        <dbReference type="SMART" id="SM00853"/>
    </source>
</evidence>
<proteinExistence type="inferred from homology"/>
<dbReference type="SUPFAM" id="SSF118116">
    <property type="entry name" value="DNA mismatch repair protein MutL"/>
    <property type="match status" value="1"/>
</dbReference>
<dbReference type="InterPro" id="IPR014790">
    <property type="entry name" value="MutL_C"/>
</dbReference>
<feature type="domain" description="MutL C-terminal dimerisation" evidence="3">
    <location>
        <begin position="718"/>
        <end position="934"/>
    </location>
</feature>
<dbReference type="SMART" id="SM00853">
    <property type="entry name" value="MutL_C"/>
    <property type="match status" value="1"/>
</dbReference>
<evidence type="ECO:0000313" key="5">
    <source>
        <dbReference type="Proteomes" id="UP000481861"/>
    </source>
</evidence>
<dbReference type="AlphaFoldDB" id="A0A7C8I7E8"/>
<dbReference type="GO" id="GO:0016887">
    <property type="term" value="F:ATP hydrolysis activity"/>
    <property type="evidence" value="ECO:0007669"/>
    <property type="project" value="InterPro"/>
</dbReference>
<dbReference type="InterPro" id="IPR042120">
    <property type="entry name" value="MutL_C_dimsub"/>
</dbReference>
<reference evidence="4 5" key="1">
    <citation type="submission" date="2020-01" db="EMBL/GenBank/DDBJ databases">
        <authorList>
            <consortium name="DOE Joint Genome Institute"/>
            <person name="Haridas S."/>
            <person name="Albert R."/>
            <person name="Binder M."/>
            <person name="Bloem J."/>
            <person name="Labutti K."/>
            <person name="Salamov A."/>
            <person name="Andreopoulos B."/>
            <person name="Baker S.E."/>
            <person name="Barry K."/>
            <person name="Bills G."/>
            <person name="Bluhm B.H."/>
            <person name="Cannon C."/>
            <person name="Castanera R."/>
            <person name="Culley D.E."/>
            <person name="Daum C."/>
            <person name="Ezra D."/>
            <person name="Gonzalez J.B."/>
            <person name="Henrissat B."/>
            <person name="Kuo A."/>
            <person name="Liang C."/>
            <person name="Lipzen A."/>
            <person name="Lutzoni F."/>
            <person name="Magnuson J."/>
            <person name="Mondo S."/>
            <person name="Nolan M."/>
            <person name="Ohm R."/>
            <person name="Pangilinan J."/>
            <person name="Park H.-J.H."/>
            <person name="Ramirez L."/>
            <person name="Alfaro M."/>
            <person name="Sun H."/>
            <person name="Tritt A."/>
            <person name="Yoshinaga Y."/>
            <person name="Zwiers L.-H.L."/>
            <person name="Turgeon B.G."/>
            <person name="Goodwin S.B."/>
            <person name="Spatafora J.W."/>
            <person name="Crous P.W."/>
            <person name="Grigoriev I.V."/>
        </authorList>
    </citation>
    <scope>NUCLEOTIDE SEQUENCE [LARGE SCALE GENOMIC DNA]</scope>
    <source>
        <strain evidence="4 5">CBS 611.86</strain>
    </source>
</reference>
<dbReference type="Proteomes" id="UP000481861">
    <property type="component" value="Unassembled WGS sequence"/>
</dbReference>
<evidence type="ECO:0000256" key="2">
    <source>
        <dbReference type="SAM" id="MobiDB-lite"/>
    </source>
</evidence>
<comment type="similarity">
    <text evidence="1">Belongs to the DNA mismatch repair MutL/HexB family.</text>
</comment>
<dbReference type="Gene3D" id="3.30.565.10">
    <property type="entry name" value="Histidine kinase-like ATPase, C-terminal domain"/>
    <property type="match status" value="1"/>
</dbReference>
<evidence type="ECO:0000313" key="4">
    <source>
        <dbReference type="EMBL" id="KAF2872549.1"/>
    </source>
</evidence>
<name>A0A7C8I7E8_9PLEO</name>
<dbReference type="InterPro" id="IPR037198">
    <property type="entry name" value="MutL_C_sf"/>
</dbReference>
<protein>
    <recommendedName>
        <fullName evidence="3">MutL C-terminal dimerisation domain-containing protein</fullName>
    </recommendedName>
</protein>
<dbReference type="InterPro" id="IPR036890">
    <property type="entry name" value="HATPase_C_sf"/>
</dbReference>
<dbReference type="OrthoDB" id="429932at2759"/>
<dbReference type="GO" id="GO:0140664">
    <property type="term" value="F:ATP-dependent DNA damage sensor activity"/>
    <property type="evidence" value="ECO:0007669"/>
    <property type="project" value="InterPro"/>
</dbReference>
<feature type="region of interest" description="Disordered" evidence="2">
    <location>
        <begin position="416"/>
        <end position="492"/>
    </location>
</feature>
<dbReference type="GO" id="GO:0032300">
    <property type="term" value="C:mismatch repair complex"/>
    <property type="evidence" value="ECO:0007669"/>
    <property type="project" value="InterPro"/>
</dbReference>
<dbReference type="SUPFAM" id="SSF55874">
    <property type="entry name" value="ATPase domain of HSP90 chaperone/DNA topoisomerase II/histidine kinase"/>
    <property type="match status" value="1"/>
</dbReference>
<dbReference type="EMBL" id="JAADJZ010000009">
    <property type="protein sequence ID" value="KAF2872549.1"/>
    <property type="molecule type" value="Genomic_DNA"/>
</dbReference>